<protein>
    <submittedName>
        <fullName evidence="1">Uncharacterized protein</fullName>
    </submittedName>
</protein>
<comment type="caution">
    <text evidence="1">The sequence shown here is derived from an EMBL/GenBank/DDBJ whole genome shotgun (WGS) entry which is preliminary data.</text>
</comment>
<evidence type="ECO:0000313" key="1">
    <source>
        <dbReference type="EMBL" id="CVI21064.1"/>
    </source>
</evidence>
<sequence length="82" mass="9771">MQLMARAFPVHLSSLSAQSSTRAENIGDIDETPHLYDVRRRRRRRPRPCTAHELRCSGHDRLVHQFGYEYPRFLVQYDQARF</sequence>
<accession>A0A822V7K8</accession>
<gene>
    <name evidence="1" type="ORF">AGR4A_Lc130125</name>
</gene>
<dbReference type="AlphaFoldDB" id="A0A822V7K8"/>
<name>A0A822V7K8_AGRTU</name>
<proteinExistence type="predicted"/>
<organism evidence="1 2">
    <name type="scientific">Agrobacterium tumefaciens str. B6</name>
    <dbReference type="NCBI Taxonomy" id="1183423"/>
    <lineage>
        <taxon>Bacteria</taxon>
        <taxon>Pseudomonadati</taxon>
        <taxon>Pseudomonadota</taxon>
        <taxon>Alphaproteobacteria</taxon>
        <taxon>Hyphomicrobiales</taxon>
        <taxon>Rhizobiaceae</taxon>
        <taxon>Rhizobium/Agrobacterium group</taxon>
        <taxon>Agrobacterium</taxon>
        <taxon>Agrobacterium tumefaciens complex</taxon>
    </lineage>
</organism>
<evidence type="ECO:0000313" key="2">
    <source>
        <dbReference type="Proteomes" id="UP000192074"/>
    </source>
</evidence>
<dbReference type="Proteomes" id="UP000192074">
    <property type="component" value="Unassembled WGS sequence"/>
</dbReference>
<reference evidence="1 2" key="1">
    <citation type="submission" date="2016-01" db="EMBL/GenBank/DDBJ databases">
        <authorList>
            <person name="Regsiter A."/>
            <person name="william w."/>
        </authorList>
    </citation>
    <scope>NUCLEOTIDE SEQUENCE [LARGE SCALE GENOMIC DNA]</scope>
    <source>
        <strain evidence="1 2">B6</strain>
    </source>
</reference>
<dbReference type="EMBL" id="FCNL01000031">
    <property type="protein sequence ID" value="CVI21064.1"/>
    <property type="molecule type" value="Genomic_DNA"/>
</dbReference>